<dbReference type="GO" id="GO:0015031">
    <property type="term" value="P:protein transport"/>
    <property type="evidence" value="ECO:0007669"/>
    <property type="project" value="InterPro"/>
</dbReference>
<name>A0AAV7EB02_ARIFI</name>
<keyword evidence="6" id="KW-1185">Reference proteome</keyword>
<dbReference type="AlphaFoldDB" id="A0AAV7EB02"/>
<reference evidence="5 6" key="1">
    <citation type="submission" date="2021-07" db="EMBL/GenBank/DDBJ databases">
        <title>The Aristolochia fimbriata genome: insights into angiosperm evolution, floral development and chemical biosynthesis.</title>
        <authorList>
            <person name="Jiao Y."/>
        </authorList>
    </citation>
    <scope>NUCLEOTIDE SEQUENCE [LARGE SCALE GENOMIC DNA]</scope>
    <source>
        <strain evidence="5">IBCAS-2021</strain>
        <tissue evidence="5">Leaf</tissue>
    </source>
</reference>
<dbReference type="InterPro" id="IPR007378">
    <property type="entry name" value="Tic22-like"/>
</dbReference>
<evidence type="ECO:0000256" key="1">
    <source>
        <dbReference type="ARBA" id="ARBA00004229"/>
    </source>
</evidence>
<dbReference type="EMBL" id="JAINDJ010000005">
    <property type="protein sequence ID" value="KAG9446025.1"/>
    <property type="molecule type" value="Genomic_DNA"/>
</dbReference>
<dbReference type="Proteomes" id="UP000825729">
    <property type="component" value="Unassembled WGS sequence"/>
</dbReference>
<dbReference type="Pfam" id="PF04278">
    <property type="entry name" value="Tic22"/>
    <property type="match status" value="1"/>
</dbReference>
<evidence type="ECO:0000256" key="3">
    <source>
        <dbReference type="ARBA" id="ARBA00022640"/>
    </source>
</evidence>
<evidence type="ECO:0000313" key="6">
    <source>
        <dbReference type="Proteomes" id="UP000825729"/>
    </source>
</evidence>
<feature type="region of interest" description="Disordered" evidence="4">
    <location>
        <begin position="1"/>
        <end position="36"/>
    </location>
</feature>
<dbReference type="PANTHER" id="PTHR33926:SF1">
    <property type="entry name" value="PROTEIN TIC 22-LIKE, CHLOROPLASTIC"/>
    <property type="match status" value="1"/>
</dbReference>
<proteinExistence type="predicted"/>
<comment type="caution">
    <text evidence="5">The sequence shown here is derived from an EMBL/GenBank/DDBJ whole genome shotgun (WGS) entry which is preliminary data.</text>
</comment>
<comment type="subcellular location">
    <subcellularLocation>
        <location evidence="1">Plastid</location>
        <location evidence="1">Chloroplast</location>
    </subcellularLocation>
</comment>
<evidence type="ECO:0008006" key="7">
    <source>
        <dbReference type="Google" id="ProtNLM"/>
    </source>
</evidence>
<evidence type="ECO:0000256" key="2">
    <source>
        <dbReference type="ARBA" id="ARBA00022528"/>
    </source>
</evidence>
<organism evidence="5 6">
    <name type="scientific">Aristolochia fimbriata</name>
    <name type="common">White veined hardy Dutchman's pipe vine</name>
    <dbReference type="NCBI Taxonomy" id="158543"/>
    <lineage>
        <taxon>Eukaryota</taxon>
        <taxon>Viridiplantae</taxon>
        <taxon>Streptophyta</taxon>
        <taxon>Embryophyta</taxon>
        <taxon>Tracheophyta</taxon>
        <taxon>Spermatophyta</taxon>
        <taxon>Magnoliopsida</taxon>
        <taxon>Magnoliidae</taxon>
        <taxon>Piperales</taxon>
        <taxon>Aristolochiaceae</taxon>
        <taxon>Aristolochia</taxon>
    </lineage>
</organism>
<evidence type="ECO:0000256" key="4">
    <source>
        <dbReference type="SAM" id="MobiDB-lite"/>
    </source>
</evidence>
<sequence>MEATSARKSPPNDIPLPTNTMQFFSKNSEKPKAPKNPLSNFQTHFSSFLDNLPKLDLPSLEPNIQLSIHNLQKNVNQTFQSALSHLSASHQSVAPLRLFASAASAGKNHAWACTSSALRNFDKSGGAMPTKDIEERLAGVPVYALSNSSEEFVLVSGVRTGKNLGLLCFSKEDAEALLQQMRAMDPAMRSGSKVVAVALNKVFQLKVDGVAFRFVPDAIEIKNAIKEREKVGNSDQSFPGVPVFQSRSLILSSQKQRYRPLFFRKEDLERSLSRASKEQKALNPFYKQGDVQVCTLEEIIKDLKESSVSKWDDVIFIPPGFDVSAGATS</sequence>
<dbReference type="GO" id="GO:0009507">
    <property type="term" value="C:chloroplast"/>
    <property type="evidence" value="ECO:0007669"/>
    <property type="project" value="UniProtKB-SubCell"/>
</dbReference>
<keyword evidence="3" id="KW-0934">Plastid</keyword>
<feature type="compositionally biased region" description="Polar residues" evidence="4">
    <location>
        <begin position="17"/>
        <end position="26"/>
    </location>
</feature>
<dbReference type="Gene3D" id="3.40.1350.100">
    <property type="match status" value="2"/>
</dbReference>
<evidence type="ECO:0000313" key="5">
    <source>
        <dbReference type="EMBL" id="KAG9446025.1"/>
    </source>
</evidence>
<dbReference type="PANTHER" id="PTHR33926">
    <property type="entry name" value="PROTEIN TIC 22, CHLOROPLASTIC"/>
    <property type="match status" value="1"/>
</dbReference>
<keyword evidence="2" id="KW-0150">Chloroplast</keyword>
<gene>
    <name evidence="5" type="ORF">H6P81_012153</name>
</gene>
<accession>A0AAV7EB02</accession>
<protein>
    <recommendedName>
        <fullName evidence="7">Protein TIC 22-like, chloroplastic</fullName>
    </recommendedName>
</protein>